<evidence type="ECO:0000313" key="2">
    <source>
        <dbReference type="Proteomes" id="UP000658127"/>
    </source>
</evidence>
<reference evidence="2" key="1">
    <citation type="journal article" date="2019" name="Int. J. Syst. Evol. Microbiol.">
        <title>The Global Catalogue of Microorganisms (GCM) 10K type strain sequencing project: providing services to taxonomists for standard genome sequencing and annotation.</title>
        <authorList>
            <consortium name="The Broad Institute Genomics Platform"/>
            <consortium name="The Broad Institute Genome Sequencing Center for Infectious Disease"/>
            <person name="Wu L."/>
            <person name="Ma J."/>
        </authorList>
    </citation>
    <scope>NUCLEOTIDE SEQUENCE [LARGE SCALE GENOMIC DNA]</scope>
    <source>
        <strain evidence="2">CGMCC 4.7329</strain>
    </source>
</reference>
<organism evidence="1 2">
    <name type="scientific">Nocardia rhizosphaerihabitans</name>
    <dbReference type="NCBI Taxonomy" id="1691570"/>
    <lineage>
        <taxon>Bacteria</taxon>
        <taxon>Bacillati</taxon>
        <taxon>Actinomycetota</taxon>
        <taxon>Actinomycetes</taxon>
        <taxon>Mycobacteriales</taxon>
        <taxon>Nocardiaceae</taxon>
        <taxon>Nocardia</taxon>
    </lineage>
</organism>
<proteinExistence type="predicted"/>
<accession>A0ABQ2KA48</accession>
<sequence length="105" mass="11722">MTPSVASPFAIRPDYGLRLAESTSEATEFAIALAKVSTMSERVAGKTFSTPEEAGVEAPTPEEIREFRRMFDEAERLRDAVAPEDRIMMGPKFYDDIAGTEFEQR</sequence>
<comment type="caution">
    <text evidence="1">The sequence shown here is derived from an EMBL/GenBank/DDBJ whole genome shotgun (WGS) entry which is preliminary data.</text>
</comment>
<name>A0ABQ2KA48_9NOCA</name>
<dbReference type="EMBL" id="BMNE01000002">
    <property type="protein sequence ID" value="GGN76201.1"/>
    <property type="molecule type" value="Genomic_DNA"/>
</dbReference>
<protein>
    <submittedName>
        <fullName evidence="1">Uncharacterized protein</fullName>
    </submittedName>
</protein>
<keyword evidence="2" id="KW-1185">Reference proteome</keyword>
<evidence type="ECO:0000313" key="1">
    <source>
        <dbReference type="EMBL" id="GGN76201.1"/>
    </source>
</evidence>
<dbReference type="Proteomes" id="UP000658127">
    <property type="component" value="Unassembled WGS sequence"/>
</dbReference>
<gene>
    <name evidence="1" type="ORF">GCM10011610_21310</name>
</gene>